<sequence length="66" mass="7225">MKTSVKARLAAIAAKSSKPYRIVLCTEGDATAVEEEMRLAGELEGHGVKIIVLTVPRRSLERMTIQ</sequence>
<dbReference type="RefSeq" id="WP_104510257.1">
    <property type="nucleotide sequence ID" value="NZ_JACIGC010000020.1"/>
</dbReference>
<evidence type="ECO:0000313" key="2">
    <source>
        <dbReference type="Proteomes" id="UP000239089"/>
    </source>
</evidence>
<keyword evidence="2" id="KW-1185">Reference proteome</keyword>
<evidence type="ECO:0000313" key="1">
    <source>
        <dbReference type="EMBL" id="PPQ26716.1"/>
    </source>
</evidence>
<accession>A0A2S6MWH5</accession>
<dbReference type="EMBL" id="NHSJ01000131">
    <property type="protein sequence ID" value="PPQ26716.1"/>
    <property type="molecule type" value="Genomic_DNA"/>
</dbReference>
<dbReference type="AlphaFoldDB" id="A0A2S6MWH5"/>
<gene>
    <name evidence="1" type="ORF">CCR94_21625</name>
</gene>
<proteinExistence type="predicted"/>
<organism evidence="1 2">
    <name type="scientific">Rhodoblastus sphagnicola</name>
    <dbReference type="NCBI Taxonomy" id="333368"/>
    <lineage>
        <taxon>Bacteria</taxon>
        <taxon>Pseudomonadati</taxon>
        <taxon>Pseudomonadota</taxon>
        <taxon>Alphaproteobacteria</taxon>
        <taxon>Hyphomicrobiales</taxon>
        <taxon>Rhodoblastaceae</taxon>
        <taxon>Rhodoblastus</taxon>
    </lineage>
</organism>
<comment type="caution">
    <text evidence="1">The sequence shown here is derived from an EMBL/GenBank/DDBJ whole genome shotgun (WGS) entry which is preliminary data.</text>
</comment>
<protein>
    <submittedName>
        <fullName evidence="1">Uncharacterized protein</fullName>
    </submittedName>
</protein>
<dbReference type="Proteomes" id="UP000239089">
    <property type="component" value="Unassembled WGS sequence"/>
</dbReference>
<reference evidence="1 2" key="1">
    <citation type="journal article" date="2018" name="Arch. Microbiol.">
        <title>New insights into the metabolic potential of the phototrophic purple bacterium Rhodopila globiformis DSM 161(T) from its draft genome sequence and evidence for a vanadium-dependent nitrogenase.</title>
        <authorList>
            <person name="Imhoff J.F."/>
            <person name="Rahn T."/>
            <person name="Kunzel S."/>
            <person name="Neulinger S.C."/>
        </authorList>
    </citation>
    <scope>NUCLEOTIDE SEQUENCE [LARGE SCALE GENOMIC DNA]</scope>
    <source>
        <strain evidence="1 2">DSM 16996</strain>
    </source>
</reference>
<name>A0A2S6MWH5_9HYPH</name>